<name>A0A9D1J2H8_9FIRM</name>
<evidence type="ECO:0000256" key="5">
    <source>
        <dbReference type="ARBA" id="ARBA00012670"/>
    </source>
</evidence>
<reference evidence="10" key="2">
    <citation type="journal article" date="2021" name="PeerJ">
        <title>Extensive microbial diversity within the chicken gut microbiome revealed by metagenomics and culture.</title>
        <authorList>
            <person name="Gilroy R."/>
            <person name="Ravi A."/>
            <person name="Getino M."/>
            <person name="Pursley I."/>
            <person name="Horton D.L."/>
            <person name="Alikhan N.F."/>
            <person name="Baker D."/>
            <person name="Gharbi K."/>
            <person name="Hall N."/>
            <person name="Watson M."/>
            <person name="Adriaenssens E.M."/>
            <person name="Foster-Nyarko E."/>
            <person name="Jarju S."/>
            <person name="Secka A."/>
            <person name="Antonio M."/>
            <person name="Oren A."/>
            <person name="Chaudhuri R.R."/>
            <person name="La Ragione R."/>
            <person name="Hildebrand F."/>
            <person name="Pallen M.J."/>
        </authorList>
    </citation>
    <scope>NUCLEOTIDE SEQUENCE</scope>
    <source>
        <strain evidence="10">ChiSjej1B19-7085</strain>
    </source>
</reference>
<dbReference type="PANTHER" id="PTHR43576:SF2">
    <property type="entry name" value="INTRACELLULAR EXO-ALPHA-L-ARABINOFURANOSIDASE 2"/>
    <property type="match status" value="1"/>
</dbReference>
<dbReference type="InterPro" id="IPR055235">
    <property type="entry name" value="ASD1_cat"/>
</dbReference>
<evidence type="ECO:0000256" key="4">
    <source>
        <dbReference type="ARBA" id="ARBA00011165"/>
    </source>
</evidence>
<gene>
    <name evidence="10" type="ORF">IAA54_10830</name>
</gene>
<evidence type="ECO:0000259" key="9">
    <source>
        <dbReference type="SMART" id="SM00813"/>
    </source>
</evidence>
<dbReference type="InterPro" id="IPR010720">
    <property type="entry name" value="Alpha-L-AF_C"/>
</dbReference>
<dbReference type="GO" id="GO:0046556">
    <property type="term" value="F:alpha-L-arabinofuranosidase activity"/>
    <property type="evidence" value="ECO:0007669"/>
    <property type="project" value="UniProtKB-EC"/>
</dbReference>
<dbReference type="SMART" id="SM00813">
    <property type="entry name" value="Alpha-L-AF_C"/>
    <property type="match status" value="1"/>
</dbReference>
<dbReference type="GO" id="GO:0046373">
    <property type="term" value="P:L-arabinose metabolic process"/>
    <property type="evidence" value="ECO:0007669"/>
    <property type="project" value="InterPro"/>
</dbReference>
<dbReference type="EC" id="3.2.1.55" evidence="5"/>
<comment type="similarity">
    <text evidence="3">Belongs to the glycosyl hydrolase 51 family.</text>
</comment>
<dbReference type="Gene3D" id="2.60.40.1180">
    <property type="entry name" value="Golgi alpha-mannosidase II"/>
    <property type="match status" value="1"/>
</dbReference>
<keyword evidence="6" id="KW-0378">Hydrolase</keyword>
<dbReference type="Pfam" id="PF06964">
    <property type="entry name" value="Alpha-L-AF_C"/>
    <property type="match status" value="1"/>
</dbReference>
<keyword evidence="7" id="KW-0119">Carbohydrate metabolism</keyword>
<dbReference type="InterPro" id="IPR013780">
    <property type="entry name" value="Glyco_hydro_b"/>
</dbReference>
<accession>A0A9D1J2H8</accession>
<comment type="caution">
    <text evidence="10">The sequence shown here is derived from an EMBL/GenBank/DDBJ whole genome shotgun (WGS) entry which is preliminary data.</text>
</comment>
<evidence type="ECO:0000256" key="3">
    <source>
        <dbReference type="ARBA" id="ARBA00007186"/>
    </source>
</evidence>
<dbReference type="Gene3D" id="3.20.20.80">
    <property type="entry name" value="Glycosidases"/>
    <property type="match status" value="1"/>
</dbReference>
<protein>
    <recommendedName>
        <fullName evidence="5">non-reducing end alpha-L-arabinofuranosidase</fullName>
        <ecNumber evidence="5">3.2.1.55</ecNumber>
    </recommendedName>
</protein>
<comment type="catalytic activity">
    <reaction evidence="1">
        <text>Hydrolysis of terminal non-reducing alpha-L-arabinofuranoside residues in alpha-L-arabinosides.</text>
        <dbReference type="EC" id="3.2.1.55"/>
    </reaction>
</comment>
<evidence type="ECO:0000256" key="6">
    <source>
        <dbReference type="ARBA" id="ARBA00022801"/>
    </source>
</evidence>
<evidence type="ECO:0000256" key="8">
    <source>
        <dbReference type="ARBA" id="ARBA00023295"/>
    </source>
</evidence>
<evidence type="ECO:0000313" key="11">
    <source>
        <dbReference type="Proteomes" id="UP000886785"/>
    </source>
</evidence>
<reference evidence="10" key="1">
    <citation type="submission" date="2020-10" db="EMBL/GenBank/DDBJ databases">
        <authorList>
            <person name="Gilroy R."/>
        </authorList>
    </citation>
    <scope>NUCLEOTIDE SEQUENCE</scope>
    <source>
        <strain evidence="10">ChiSjej1B19-7085</strain>
    </source>
</reference>
<dbReference type="SUPFAM" id="SSF51445">
    <property type="entry name" value="(Trans)glycosidases"/>
    <property type="match status" value="1"/>
</dbReference>
<evidence type="ECO:0000256" key="7">
    <source>
        <dbReference type="ARBA" id="ARBA00023277"/>
    </source>
</evidence>
<dbReference type="InterPro" id="IPR017853">
    <property type="entry name" value="GH"/>
</dbReference>
<dbReference type="GO" id="GO:0000272">
    <property type="term" value="P:polysaccharide catabolic process"/>
    <property type="evidence" value="ECO:0007669"/>
    <property type="project" value="TreeGrafter"/>
</dbReference>
<dbReference type="Pfam" id="PF22848">
    <property type="entry name" value="ASD1_dom"/>
    <property type="match status" value="1"/>
</dbReference>
<dbReference type="AlphaFoldDB" id="A0A9D1J2H8"/>
<evidence type="ECO:0000256" key="2">
    <source>
        <dbReference type="ARBA" id="ARBA00004881"/>
    </source>
</evidence>
<dbReference type="PANTHER" id="PTHR43576">
    <property type="entry name" value="ALPHA-L-ARABINOFURANOSIDASE C-RELATED"/>
    <property type="match status" value="1"/>
</dbReference>
<proteinExistence type="inferred from homology"/>
<sequence>MKHLFVNPSRKISKIDKNIYGHFSEHLGRGIYGGIFVGEDSGIPNVRGIRTDVVQALRHIRVPVIRWPGGCFADYYNWRDGIGPRSERRRIVNTSWGGSVEDNSFGTHEFLDLCEQLGCSPYIAGNVGSGTVRELSEWIEYMNSDGESPMADLRRKNGREEPWGVTYIGIGNESWGCGGHMSAEYYAGLYKQYATYARPYGGTQLYKAACGPDGADYAWTDTVMRLAGNFMDALSLHYYTMPGYYSTDPYKWEKKSSATDFDEANYYRTLVRALYMDELITGHKFVMDQHDPEKRVALCVDEWGAWHAAEPGTPPSFLYQQNTMRDAIVAAVSLNIFNKHSDRVRMANLAQMINVIQSVILTEGDKIVLTPTYHVFDLYKAHQDAELLESYVQQDFIGTEEAQVPAIHASASEGADGKVRITLANLSANESQSVCCTLSGGNFSSAAVRCLSGRMNDYNSFEDPYKVQIQTMPAIPVEGNRFQLEAPACSVFEITLS</sequence>
<keyword evidence="8" id="KW-0326">Glycosidase</keyword>
<dbReference type="SUPFAM" id="SSF51011">
    <property type="entry name" value="Glycosyl hydrolase domain"/>
    <property type="match status" value="1"/>
</dbReference>
<dbReference type="Proteomes" id="UP000886785">
    <property type="component" value="Unassembled WGS sequence"/>
</dbReference>
<dbReference type="EMBL" id="DVHF01000137">
    <property type="protein sequence ID" value="HIR58149.1"/>
    <property type="molecule type" value="Genomic_DNA"/>
</dbReference>
<organism evidence="10 11">
    <name type="scientific">Candidatus Gallacutalibacter pullicola</name>
    <dbReference type="NCBI Taxonomy" id="2840830"/>
    <lineage>
        <taxon>Bacteria</taxon>
        <taxon>Bacillati</taxon>
        <taxon>Bacillota</taxon>
        <taxon>Clostridia</taxon>
        <taxon>Eubacteriales</taxon>
        <taxon>Candidatus Gallacutalibacter</taxon>
    </lineage>
</organism>
<feature type="domain" description="Alpha-L-arabinofuranosidase C-terminal" evidence="9">
    <location>
        <begin position="301"/>
        <end position="490"/>
    </location>
</feature>
<evidence type="ECO:0000313" key="10">
    <source>
        <dbReference type="EMBL" id="HIR58149.1"/>
    </source>
</evidence>
<comment type="pathway">
    <text evidence="2">Glycan metabolism.</text>
</comment>
<comment type="subunit">
    <text evidence="4">Homohexamer; trimer of dimers.</text>
</comment>
<evidence type="ECO:0000256" key="1">
    <source>
        <dbReference type="ARBA" id="ARBA00001462"/>
    </source>
</evidence>